<evidence type="ECO:0000313" key="16">
    <source>
        <dbReference type="EMBL" id="HIT85103.1"/>
    </source>
</evidence>
<dbReference type="InterPro" id="IPR006200">
    <property type="entry name" value="LexA"/>
</dbReference>
<evidence type="ECO:0000259" key="15">
    <source>
        <dbReference type="Pfam" id="PF01726"/>
    </source>
</evidence>
<keyword evidence="8 12" id="KW-0238">DNA-binding</keyword>
<comment type="function">
    <text evidence="12">Represses a number of genes involved in the response to DNA damage (SOS response), including recA and lexA. In the presence of single-stranded DNA, RecA interacts with LexA causing an autocatalytic cleavage which disrupts the DNA-binding part of LexA, leading to derepression of the SOS regulon and eventually DNA repair.</text>
</comment>
<evidence type="ECO:0000256" key="7">
    <source>
        <dbReference type="ARBA" id="ARBA00023015"/>
    </source>
</evidence>
<dbReference type="FunFam" id="2.10.109.10:FF:000001">
    <property type="entry name" value="LexA repressor"/>
    <property type="match status" value="1"/>
</dbReference>
<keyword evidence="9 12" id="KW-0804">Transcription</keyword>
<dbReference type="SUPFAM" id="SSF51306">
    <property type="entry name" value="LexA/Signal peptidase"/>
    <property type="match status" value="1"/>
</dbReference>
<evidence type="ECO:0000256" key="13">
    <source>
        <dbReference type="RuleBase" id="RU003991"/>
    </source>
</evidence>
<dbReference type="InterPro" id="IPR006197">
    <property type="entry name" value="Peptidase_S24_LexA"/>
</dbReference>
<evidence type="ECO:0000256" key="9">
    <source>
        <dbReference type="ARBA" id="ARBA00023163"/>
    </source>
</evidence>
<dbReference type="GO" id="GO:0006281">
    <property type="term" value="P:DNA repair"/>
    <property type="evidence" value="ECO:0007669"/>
    <property type="project" value="UniProtKB-UniRule"/>
</dbReference>
<feature type="site" description="Cleavage; by autolysis" evidence="12">
    <location>
        <begin position="96"/>
        <end position="97"/>
    </location>
</feature>
<dbReference type="InterPro" id="IPR039418">
    <property type="entry name" value="LexA-like"/>
</dbReference>
<dbReference type="GO" id="GO:0006260">
    <property type="term" value="P:DNA replication"/>
    <property type="evidence" value="ECO:0007669"/>
    <property type="project" value="UniProtKB-UniRule"/>
</dbReference>
<feature type="domain" description="Peptidase S24/S26A/S26B/S26C" evidence="14">
    <location>
        <begin position="89"/>
        <end position="202"/>
    </location>
</feature>
<dbReference type="PANTHER" id="PTHR33516">
    <property type="entry name" value="LEXA REPRESSOR"/>
    <property type="match status" value="1"/>
</dbReference>
<evidence type="ECO:0000256" key="12">
    <source>
        <dbReference type="HAMAP-Rule" id="MF_00015"/>
    </source>
</evidence>
<reference evidence="16" key="1">
    <citation type="submission" date="2020-10" db="EMBL/GenBank/DDBJ databases">
        <authorList>
            <person name="Gilroy R."/>
        </authorList>
    </citation>
    <scope>NUCLEOTIDE SEQUENCE</scope>
    <source>
        <strain evidence="16">CHK181-108</strain>
    </source>
</reference>
<keyword evidence="11 12" id="KW-0742">SOS response</keyword>
<dbReference type="GO" id="GO:0045892">
    <property type="term" value="P:negative regulation of DNA-templated transcription"/>
    <property type="evidence" value="ECO:0007669"/>
    <property type="project" value="UniProtKB-UniRule"/>
</dbReference>
<dbReference type="GO" id="GO:0009432">
    <property type="term" value="P:SOS response"/>
    <property type="evidence" value="ECO:0007669"/>
    <property type="project" value="UniProtKB-UniRule"/>
</dbReference>
<keyword evidence="3 12" id="KW-0235">DNA replication</keyword>
<dbReference type="GO" id="GO:0004252">
    <property type="term" value="F:serine-type endopeptidase activity"/>
    <property type="evidence" value="ECO:0007669"/>
    <property type="project" value="UniProtKB-UniRule"/>
</dbReference>
<organism evidence="16 17">
    <name type="scientific">Candidatus Ornithomonoglobus intestinigallinarum</name>
    <dbReference type="NCBI Taxonomy" id="2840894"/>
    <lineage>
        <taxon>Bacteria</taxon>
        <taxon>Bacillati</taxon>
        <taxon>Bacillota</taxon>
        <taxon>Clostridia</taxon>
        <taxon>Candidatus Ornithomonoglobus</taxon>
    </lineage>
</organism>
<feature type="domain" description="LexA repressor DNA-binding" evidence="15">
    <location>
        <begin position="1"/>
        <end position="64"/>
    </location>
</feature>
<comment type="similarity">
    <text evidence="1 12 13">Belongs to the peptidase S24 family.</text>
</comment>
<protein>
    <recommendedName>
        <fullName evidence="12">LexA repressor</fullName>
        <ecNumber evidence="12">3.4.21.88</ecNumber>
    </recommendedName>
</protein>
<dbReference type="Proteomes" id="UP000824165">
    <property type="component" value="Unassembled WGS sequence"/>
</dbReference>
<dbReference type="PRINTS" id="PR00726">
    <property type="entry name" value="LEXASERPTASE"/>
</dbReference>
<dbReference type="PANTHER" id="PTHR33516:SF2">
    <property type="entry name" value="LEXA REPRESSOR-RELATED"/>
    <property type="match status" value="1"/>
</dbReference>
<evidence type="ECO:0000259" key="14">
    <source>
        <dbReference type="Pfam" id="PF00717"/>
    </source>
</evidence>
<comment type="catalytic activity">
    <reaction evidence="12">
        <text>Hydrolysis of Ala-|-Gly bond in repressor LexA.</text>
        <dbReference type="EC" id="3.4.21.88"/>
    </reaction>
</comment>
<evidence type="ECO:0000256" key="11">
    <source>
        <dbReference type="ARBA" id="ARBA00023236"/>
    </source>
</evidence>
<evidence type="ECO:0000256" key="10">
    <source>
        <dbReference type="ARBA" id="ARBA00023204"/>
    </source>
</evidence>
<name>A0A9D1H2H9_9FIRM</name>
<keyword evidence="10 12" id="KW-0234">DNA repair</keyword>
<dbReference type="Pfam" id="PF01726">
    <property type="entry name" value="LexA_DNA_bind"/>
    <property type="match status" value="1"/>
</dbReference>
<comment type="caution">
    <text evidence="16">The sequence shown here is derived from an EMBL/GenBank/DDBJ whole genome shotgun (WGS) entry which is preliminary data.</text>
</comment>
<keyword evidence="4 12" id="KW-0227">DNA damage</keyword>
<dbReference type="Gene3D" id="2.10.109.10">
    <property type="entry name" value="Umud Fragment, subunit A"/>
    <property type="match status" value="1"/>
</dbReference>
<dbReference type="Gene3D" id="1.10.10.10">
    <property type="entry name" value="Winged helix-like DNA-binding domain superfamily/Winged helix DNA-binding domain"/>
    <property type="match status" value="1"/>
</dbReference>
<evidence type="ECO:0000256" key="5">
    <source>
        <dbReference type="ARBA" id="ARBA00022801"/>
    </source>
</evidence>
<dbReference type="NCBIfam" id="TIGR00498">
    <property type="entry name" value="lexA"/>
    <property type="match status" value="1"/>
</dbReference>
<dbReference type="GO" id="GO:0006508">
    <property type="term" value="P:proteolysis"/>
    <property type="evidence" value="ECO:0007669"/>
    <property type="project" value="InterPro"/>
</dbReference>
<keyword evidence="5 12" id="KW-0378">Hydrolase</keyword>
<dbReference type="GO" id="GO:0003677">
    <property type="term" value="F:DNA binding"/>
    <property type="evidence" value="ECO:0007669"/>
    <property type="project" value="UniProtKB-UniRule"/>
</dbReference>
<dbReference type="EC" id="3.4.21.88" evidence="12"/>
<dbReference type="EMBL" id="DVLU01000039">
    <property type="protein sequence ID" value="HIT85103.1"/>
    <property type="molecule type" value="Genomic_DNA"/>
</dbReference>
<evidence type="ECO:0000256" key="2">
    <source>
        <dbReference type="ARBA" id="ARBA00022491"/>
    </source>
</evidence>
<dbReference type="HAMAP" id="MF_00015">
    <property type="entry name" value="LexA"/>
    <property type="match status" value="1"/>
</dbReference>
<gene>
    <name evidence="12 16" type="primary">lexA</name>
    <name evidence="16" type="ORF">IAA60_04240</name>
</gene>
<dbReference type="CDD" id="cd00090">
    <property type="entry name" value="HTH_ARSR"/>
    <property type="match status" value="1"/>
</dbReference>
<sequence length="208" mass="23401">MSRITEKDREIMDFIYKFGRRNGFPPTVREICGAVGLASTATVHSRLKKLEREGFIEHEDSKNRSLRLVNYTPEEEVADRSSERYLDVPVYGKVTAGLPITAIQDNSETFPLPMNFVGNKNIFMLKVSGESMINAAILDGDFIIVEEQPTAENGDIVVALVNDDEATVKTFYKEKGHFRLQPENDTMDPIIVDQVTVIGKVIGVFRML</sequence>
<evidence type="ECO:0000256" key="6">
    <source>
        <dbReference type="ARBA" id="ARBA00022813"/>
    </source>
</evidence>
<dbReference type="InterPro" id="IPR050077">
    <property type="entry name" value="LexA_repressor"/>
</dbReference>
<feature type="DNA-binding region" description="H-T-H motif" evidence="12">
    <location>
        <begin position="28"/>
        <end position="48"/>
    </location>
</feature>
<dbReference type="InterPro" id="IPR015927">
    <property type="entry name" value="Peptidase_S24_S26A/B/C"/>
</dbReference>
<keyword evidence="7 12" id="KW-0805">Transcription regulation</keyword>
<dbReference type="InterPro" id="IPR011991">
    <property type="entry name" value="ArsR-like_HTH"/>
</dbReference>
<dbReference type="InterPro" id="IPR036286">
    <property type="entry name" value="LexA/Signal_pep-like_sf"/>
</dbReference>
<evidence type="ECO:0000256" key="1">
    <source>
        <dbReference type="ARBA" id="ARBA00007484"/>
    </source>
</evidence>
<dbReference type="SUPFAM" id="SSF46785">
    <property type="entry name" value="Winged helix' DNA-binding domain"/>
    <property type="match status" value="1"/>
</dbReference>
<dbReference type="InterPro" id="IPR036390">
    <property type="entry name" value="WH_DNA-bd_sf"/>
</dbReference>
<evidence type="ECO:0000256" key="3">
    <source>
        <dbReference type="ARBA" id="ARBA00022705"/>
    </source>
</evidence>
<evidence type="ECO:0000313" key="17">
    <source>
        <dbReference type="Proteomes" id="UP000824165"/>
    </source>
</evidence>
<feature type="active site" description="For autocatalytic cleavage activity" evidence="12">
    <location>
        <position position="131"/>
    </location>
</feature>
<dbReference type="Pfam" id="PF00717">
    <property type="entry name" value="Peptidase_S24"/>
    <property type="match status" value="1"/>
</dbReference>
<proteinExistence type="inferred from homology"/>
<reference evidence="16" key="2">
    <citation type="journal article" date="2021" name="PeerJ">
        <title>Extensive microbial diversity within the chicken gut microbiome revealed by metagenomics and culture.</title>
        <authorList>
            <person name="Gilroy R."/>
            <person name="Ravi A."/>
            <person name="Getino M."/>
            <person name="Pursley I."/>
            <person name="Horton D.L."/>
            <person name="Alikhan N.F."/>
            <person name="Baker D."/>
            <person name="Gharbi K."/>
            <person name="Hall N."/>
            <person name="Watson M."/>
            <person name="Adriaenssens E.M."/>
            <person name="Foster-Nyarko E."/>
            <person name="Jarju S."/>
            <person name="Secka A."/>
            <person name="Antonio M."/>
            <person name="Oren A."/>
            <person name="Chaudhuri R.R."/>
            <person name="La Ragione R."/>
            <person name="Hildebrand F."/>
            <person name="Pallen M.J."/>
        </authorList>
    </citation>
    <scope>NUCLEOTIDE SEQUENCE</scope>
    <source>
        <strain evidence="16">CHK181-108</strain>
    </source>
</reference>
<dbReference type="InterPro" id="IPR006199">
    <property type="entry name" value="LexA_DNA-bd_dom"/>
</dbReference>
<accession>A0A9D1H2H9</accession>
<evidence type="ECO:0000256" key="4">
    <source>
        <dbReference type="ARBA" id="ARBA00022763"/>
    </source>
</evidence>
<dbReference type="AlphaFoldDB" id="A0A9D1H2H9"/>
<dbReference type="CDD" id="cd06529">
    <property type="entry name" value="S24_LexA-like"/>
    <property type="match status" value="1"/>
</dbReference>
<feature type="active site" description="For autocatalytic cleavage activity" evidence="12">
    <location>
        <position position="169"/>
    </location>
</feature>
<comment type="subunit">
    <text evidence="12">Homodimer.</text>
</comment>
<evidence type="ECO:0000256" key="8">
    <source>
        <dbReference type="ARBA" id="ARBA00023125"/>
    </source>
</evidence>
<dbReference type="InterPro" id="IPR036388">
    <property type="entry name" value="WH-like_DNA-bd_sf"/>
</dbReference>
<keyword evidence="2 12" id="KW-0678">Repressor</keyword>
<keyword evidence="6 12" id="KW-0068">Autocatalytic cleavage</keyword>